<evidence type="ECO:0000313" key="2">
    <source>
        <dbReference type="Proteomes" id="UP000055024"/>
    </source>
</evidence>
<protein>
    <submittedName>
        <fullName evidence="1">Uncharacterized protein</fullName>
    </submittedName>
</protein>
<sequence>MALMGFCLNVCLVYFDGNIVLRKTEMPALPNFINSFVLDVDLAHDNRCRTFYCVKLMKATSCVPIVKSHSVSNSESNKGPRI</sequence>
<dbReference type="AlphaFoldDB" id="A0A0V1I7L9"/>
<proteinExistence type="predicted"/>
<keyword evidence="2" id="KW-1185">Reference proteome</keyword>
<reference evidence="1 2" key="1">
    <citation type="submission" date="2015-01" db="EMBL/GenBank/DDBJ databases">
        <title>Evolution of Trichinella species and genotypes.</title>
        <authorList>
            <person name="Korhonen P.K."/>
            <person name="Edoardo P."/>
            <person name="Giuseppe L.R."/>
            <person name="Gasser R.B."/>
        </authorList>
    </citation>
    <scope>NUCLEOTIDE SEQUENCE [LARGE SCALE GENOMIC DNA]</scope>
    <source>
        <strain evidence="1">ISS1029</strain>
    </source>
</reference>
<accession>A0A0V1I7L9</accession>
<organism evidence="1 2">
    <name type="scientific">Trichinella zimbabwensis</name>
    <dbReference type="NCBI Taxonomy" id="268475"/>
    <lineage>
        <taxon>Eukaryota</taxon>
        <taxon>Metazoa</taxon>
        <taxon>Ecdysozoa</taxon>
        <taxon>Nematoda</taxon>
        <taxon>Enoplea</taxon>
        <taxon>Dorylaimia</taxon>
        <taxon>Trichinellida</taxon>
        <taxon>Trichinellidae</taxon>
        <taxon>Trichinella</taxon>
    </lineage>
</organism>
<evidence type="ECO:0000313" key="1">
    <source>
        <dbReference type="EMBL" id="KRZ18842.1"/>
    </source>
</evidence>
<name>A0A0V1I7L9_9BILA</name>
<gene>
    <name evidence="1" type="ORF">T11_8226</name>
</gene>
<comment type="caution">
    <text evidence="1">The sequence shown here is derived from an EMBL/GenBank/DDBJ whole genome shotgun (WGS) entry which is preliminary data.</text>
</comment>
<dbReference type="EMBL" id="JYDP01000002">
    <property type="protein sequence ID" value="KRZ18842.1"/>
    <property type="molecule type" value="Genomic_DNA"/>
</dbReference>
<dbReference type="Proteomes" id="UP000055024">
    <property type="component" value="Unassembled WGS sequence"/>
</dbReference>